<keyword evidence="5" id="KW-0732">Signal</keyword>
<dbReference type="STRING" id="4795.A0A225VLS5"/>
<keyword evidence="4" id="KW-0843">Virulence</keyword>
<name>A0A225VLS5_9STRA</name>
<proteinExistence type="inferred from homology"/>
<evidence type="ECO:0000256" key="3">
    <source>
        <dbReference type="ARBA" id="ARBA00022525"/>
    </source>
</evidence>
<evidence type="ECO:0000256" key="2">
    <source>
        <dbReference type="ARBA" id="ARBA00009520"/>
    </source>
</evidence>
<protein>
    <submittedName>
        <fullName evidence="6">Necrosis inducing protein NPP1</fullName>
    </submittedName>
</protein>
<evidence type="ECO:0000256" key="4">
    <source>
        <dbReference type="ARBA" id="ARBA00023026"/>
    </source>
</evidence>
<dbReference type="Proteomes" id="UP000198211">
    <property type="component" value="Unassembled WGS sequence"/>
</dbReference>
<sequence>MNMRTFLFAAIASLIVVQAAVTSIDHDKVKPFTQPKPTTDSDQAAVKYKPLLTVSYGCQPYPAVQANGAVSAGLKGNGPIDGDCTNPPLGSQVYARSGRYKDKWAIMYAWYLPKGKPYRTQRRHFWETAVVWINDPASTNSTLLGVSVNYGHRSKTEAPVPAQFLSGSSVKLDQYKSFGLPKPKLRFTERTGQTYDLITWDQLTTEARTALSEAKFHDGLIESFSRKMPLKDGVFEKRLKDAWPF</sequence>
<dbReference type="PIRSF" id="PIRSF029958">
    <property type="entry name" value="Necrosis-inducing_protein"/>
    <property type="match status" value="1"/>
</dbReference>
<gene>
    <name evidence="6" type="ORF">PHMEG_00022425</name>
</gene>
<dbReference type="InterPro" id="IPR008701">
    <property type="entry name" value="NPP1"/>
</dbReference>
<comment type="caution">
    <text evidence="6">The sequence shown here is derived from an EMBL/GenBank/DDBJ whole genome shotgun (WGS) entry which is preliminary data.</text>
</comment>
<evidence type="ECO:0000256" key="1">
    <source>
        <dbReference type="ARBA" id="ARBA00004613"/>
    </source>
</evidence>
<accession>A0A225VLS5</accession>
<reference evidence="7" key="1">
    <citation type="submission" date="2017-03" db="EMBL/GenBank/DDBJ databases">
        <title>Phytopthora megakarya and P. palmivora, two closely related causual agents of cacao black pod achieved similar genome size and gene model numbers by different mechanisms.</title>
        <authorList>
            <person name="Ali S."/>
            <person name="Shao J."/>
            <person name="Larry D.J."/>
            <person name="Kronmiller B."/>
            <person name="Shen D."/>
            <person name="Strem M.D."/>
            <person name="Melnick R.L."/>
            <person name="Guiltinan M.J."/>
            <person name="Tyler B.M."/>
            <person name="Meinhardt L.W."/>
            <person name="Bailey B.A."/>
        </authorList>
    </citation>
    <scope>NUCLEOTIDE SEQUENCE [LARGE SCALE GENOMIC DNA]</scope>
    <source>
        <strain evidence="7">zdho120</strain>
    </source>
</reference>
<evidence type="ECO:0000256" key="5">
    <source>
        <dbReference type="SAM" id="SignalP"/>
    </source>
</evidence>
<dbReference type="OrthoDB" id="107775at2759"/>
<feature type="chain" id="PRO_5012443345" evidence="5">
    <location>
        <begin position="20"/>
        <end position="245"/>
    </location>
</feature>
<keyword evidence="7" id="KW-1185">Reference proteome</keyword>
<keyword evidence="3" id="KW-0964">Secreted</keyword>
<dbReference type="PANTHER" id="PTHR33657">
    <property type="entry name" value="DOMAIN PROTEIN, PUTATIVE (AFU_ORTHOLOGUE AFUA_5G00600)-RELATED"/>
    <property type="match status" value="1"/>
</dbReference>
<dbReference type="AlphaFoldDB" id="A0A225VLS5"/>
<dbReference type="EMBL" id="NBNE01004409">
    <property type="protein sequence ID" value="OWZ05480.1"/>
    <property type="molecule type" value="Genomic_DNA"/>
</dbReference>
<dbReference type="Pfam" id="PF05630">
    <property type="entry name" value="NPP1"/>
    <property type="match status" value="1"/>
</dbReference>
<comment type="similarity">
    <text evidence="2">Belongs to the Necrosis inducing protein (NPP1) family.</text>
</comment>
<dbReference type="PANTHER" id="PTHR33657:SF8">
    <property type="entry name" value="DOMAIN PROTEIN, PUTATIVE (AFU_ORTHOLOGUE AFUA_5G00600)-RELATED"/>
    <property type="match status" value="1"/>
</dbReference>
<evidence type="ECO:0000313" key="6">
    <source>
        <dbReference type="EMBL" id="OWZ05480.1"/>
    </source>
</evidence>
<evidence type="ECO:0000313" key="7">
    <source>
        <dbReference type="Proteomes" id="UP000198211"/>
    </source>
</evidence>
<dbReference type="GO" id="GO:0005576">
    <property type="term" value="C:extracellular region"/>
    <property type="evidence" value="ECO:0007669"/>
    <property type="project" value="UniProtKB-SubCell"/>
</dbReference>
<feature type="signal peptide" evidence="5">
    <location>
        <begin position="1"/>
        <end position="19"/>
    </location>
</feature>
<comment type="subcellular location">
    <subcellularLocation>
        <location evidence="1">Secreted</location>
    </subcellularLocation>
</comment>
<organism evidence="6 7">
    <name type="scientific">Phytophthora megakarya</name>
    <dbReference type="NCBI Taxonomy" id="4795"/>
    <lineage>
        <taxon>Eukaryota</taxon>
        <taxon>Sar</taxon>
        <taxon>Stramenopiles</taxon>
        <taxon>Oomycota</taxon>
        <taxon>Peronosporomycetes</taxon>
        <taxon>Peronosporales</taxon>
        <taxon>Peronosporaceae</taxon>
        <taxon>Phytophthora</taxon>
    </lineage>
</organism>